<dbReference type="OrthoDB" id="9785707at2"/>
<evidence type="ECO:0000256" key="1">
    <source>
        <dbReference type="ARBA" id="ARBA00006525"/>
    </source>
</evidence>
<comment type="caution">
    <text evidence="4">The sequence shown here is derived from an EMBL/GenBank/DDBJ whole genome shotgun (WGS) entry which is preliminary data.</text>
</comment>
<name>A0A2U3B4X7_9VIBR</name>
<keyword evidence="5" id="KW-1185">Reference proteome</keyword>
<dbReference type="InterPro" id="IPR041614">
    <property type="entry name" value="DprA_WH"/>
</dbReference>
<evidence type="ECO:0000313" key="4">
    <source>
        <dbReference type="EMBL" id="PWI31827.1"/>
    </source>
</evidence>
<feature type="domain" description="Smf/DprA SLOG" evidence="2">
    <location>
        <begin position="79"/>
        <end position="287"/>
    </location>
</feature>
<dbReference type="Gene3D" id="1.10.10.10">
    <property type="entry name" value="Winged helix-like DNA-binding domain superfamily/Winged helix DNA-binding domain"/>
    <property type="match status" value="1"/>
</dbReference>
<evidence type="ECO:0000259" key="3">
    <source>
        <dbReference type="Pfam" id="PF17782"/>
    </source>
</evidence>
<dbReference type="InterPro" id="IPR057666">
    <property type="entry name" value="DrpA_SLOG"/>
</dbReference>
<accession>A0A2U3B4X7</accession>
<dbReference type="Gene3D" id="3.40.50.450">
    <property type="match status" value="1"/>
</dbReference>
<gene>
    <name evidence="4" type="primary">dprA</name>
    <name evidence="4" type="ORF">DI392_18980</name>
</gene>
<dbReference type="RefSeq" id="WP_109321267.1">
    <property type="nucleotide sequence ID" value="NZ_QFWT01000015.1"/>
</dbReference>
<dbReference type="EMBL" id="QFWT01000015">
    <property type="protein sequence ID" value="PWI31827.1"/>
    <property type="molecule type" value="Genomic_DNA"/>
</dbReference>
<reference evidence="4 5" key="1">
    <citation type="submission" date="2018-05" db="EMBL/GenBank/DDBJ databases">
        <title>Vibrio limimaris sp. nov., isolated from marine sediment.</title>
        <authorList>
            <person name="Li C.-M."/>
        </authorList>
    </citation>
    <scope>NUCLEOTIDE SEQUENCE [LARGE SCALE GENOMIC DNA]</scope>
    <source>
        <strain evidence="4 5">E4404</strain>
    </source>
</reference>
<dbReference type="NCBIfam" id="TIGR00732">
    <property type="entry name" value="dprA"/>
    <property type="match status" value="1"/>
</dbReference>
<dbReference type="PANTHER" id="PTHR43022:SF1">
    <property type="entry name" value="PROTEIN SMF"/>
    <property type="match status" value="1"/>
</dbReference>
<dbReference type="InterPro" id="IPR003488">
    <property type="entry name" value="DprA"/>
</dbReference>
<dbReference type="Pfam" id="PF17782">
    <property type="entry name" value="WHD_DprA"/>
    <property type="match status" value="1"/>
</dbReference>
<dbReference type="GO" id="GO:0009294">
    <property type="term" value="P:DNA-mediated transformation"/>
    <property type="evidence" value="ECO:0007669"/>
    <property type="project" value="InterPro"/>
</dbReference>
<dbReference type="InterPro" id="IPR036388">
    <property type="entry name" value="WH-like_DNA-bd_sf"/>
</dbReference>
<sequence length="368" mass="40156">MTEQDLSAWLALSFMPKMGGKRLARLLSLDSPVNIVTASYERLTALGLKPAQIDYLKKDAERQVELCLSWQQQSSLHHIITPLSSAYPPLLKEISAYPAALFVKGALPLLSEPQIAIVGSRNASREGLETARAFSADLARKGLTITSGLALGVDGHAHDGALKAEGDTIAVLGSGLENLYPRRHKKLAERIVEQGALVSEFRPDAPPMAEHFPRRNRIISGLSSGVLVIEAAERSGSLITARYACEQGREVFALPGSINNPKSRGGNQLIREGATLIQSSDDILQEVSHLVNWSVSTQSELFEQEVEKEQLPFPELLANVGEKEAVPVDILAQRTNIPVHEIMMQLLELELQGHVTAVQGGYIRMRRG</sequence>
<dbReference type="Pfam" id="PF02481">
    <property type="entry name" value="DNA_processg_A"/>
    <property type="match status" value="1"/>
</dbReference>
<dbReference type="PANTHER" id="PTHR43022">
    <property type="entry name" value="PROTEIN SMF"/>
    <property type="match status" value="1"/>
</dbReference>
<dbReference type="SUPFAM" id="SSF102405">
    <property type="entry name" value="MCP/YpsA-like"/>
    <property type="match status" value="1"/>
</dbReference>
<dbReference type="AlphaFoldDB" id="A0A2U3B4X7"/>
<evidence type="ECO:0000259" key="2">
    <source>
        <dbReference type="Pfam" id="PF02481"/>
    </source>
</evidence>
<feature type="domain" description="DprA winged helix" evidence="3">
    <location>
        <begin position="315"/>
        <end position="361"/>
    </location>
</feature>
<comment type="similarity">
    <text evidence="1">Belongs to the DprA/Smf family.</text>
</comment>
<organism evidence="4 5">
    <name type="scientific">Vibrio albus</name>
    <dbReference type="NCBI Taxonomy" id="2200953"/>
    <lineage>
        <taxon>Bacteria</taxon>
        <taxon>Pseudomonadati</taxon>
        <taxon>Pseudomonadota</taxon>
        <taxon>Gammaproteobacteria</taxon>
        <taxon>Vibrionales</taxon>
        <taxon>Vibrionaceae</taxon>
        <taxon>Vibrio</taxon>
    </lineage>
</organism>
<proteinExistence type="inferred from homology"/>
<dbReference type="Proteomes" id="UP000245362">
    <property type="component" value="Unassembled WGS sequence"/>
</dbReference>
<protein>
    <submittedName>
        <fullName evidence="4">DNA-protecting protein DprA</fullName>
    </submittedName>
</protein>
<evidence type="ECO:0000313" key="5">
    <source>
        <dbReference type="Proteomes" id="UP000245362"/>
    </source>
</evidence>